<comment type="caution">
    <text evidence="9">The sequence shown here is derived from an EMBL/GenBank/DDBJ whole genome shotgun (WGS) entry which is preliminary data.</text>
</comment>
<keyword evidence="6" id="KW-0408">Iron</keyword>
<dbReference type="GO" id="GO:0045329">
    <property type="term" value="P:carnitine biosynthetic process"/>
    <property type="evidence" value="ECO:0007669"/>
    <property type="project" value="TreeGrafter"/>
</dbReference>
<dbReference type="InterPro" id="IPR050411">
    <property type="entry name" value="AlphaKG_dependent_hydroxylases"/>
</dbReference>
<dbReference type="InterPro" id="IPR003819">
    <property type="entry name" value="TauD/TfdA-like"/>
</dbReference>
<gene>
    <name evidence="9" type="ORF">LEL_10125</name>
</gene>
<evidence type="ECO:0000259" key="8">
    <source>
        <dbReference type="Pfam" id="PF02668"/>
    </source>
</evidence>
<keyword evidence="3" id="KW-0479">Metal-binding</keyword>
<dbReference type="Pfam" id="PF02668">
    <property type="entry name" value="TauD"/>
    <property type="match status" value="1"/>
</dbReference>
<evidence type="ECO:0000256" key="5">
    <source>
        <dbReference type="ARBA" id="ARBA00023002"/>
    </source>
</evidence>
<keyword evidence="5" id="KW-0560">Oxidoreductase</keyword>
<name>A0A162MRW1_CORDF</name>
<accession>A0A162MRW1</accession>
<feature type="domain" description="TauD/TfdA-like" evidence="8">
    <location>
        <begin position="234"/>
        <end position="473"/>
    </location>
</feature>
<evidence type="ECO:0000256" key="4">
    <source>
        <dbReference type="ARBA" id="ARBA00022964"/>
    </source>
</evidence>
<feature type="compositionally biased region" description="Low complexity" evidence="7">
    <location>
        <begin position="25"/>
        <end position="36"/>
    </location>
</feature>
<evidence type="ECO:0000256" key="7">
    <source>
        <dbReference type="SAM" id="MobiDB-lite"/>
    </source>
</evidence>
<evidence type="ECO:0000256" key="6">
    <source>
        <dbReference type="ARBA" id="ARBA00023004"/>
    </source>
</evidence>
<sequence length="527" mass="57828">MLSPGRVLMRKAPRLRAGLIKTTRHSSSSTTTSQTTPHEPQDHPGLWETGKSKDAKDAGPSAPATSQPPWRLKELRQQQGHHKQALIRRADLATGPLSYVVHGDRIAVQSQESGASITLDAAALRDGCQCAACKDPSSGQKSFASIEIPSALSIANVREKADGLGVAFENEIPRFVSSSQQHETTVPWESLELAFGARSPLDMAVVPPVFNSVRARAGIVLWDRAAIAQRVRTIDYHAFMSDDGGGDARWAVVLDLVRLGLVYLTNVPRDEASVVRIATRLASIRETFYGRTFDVRAKPNAENVAYTSGYLGLHQDLLYLDPPPKIQILHCLDNSCAGGESLFSDGERAGRLLLNHDAAAAPLRAQPVPYAYTRNGYSYAQRRPLLHYDRDGRFENVFWSPPFQGGRLADEAPLKPWLAGARVFEKLINADTAVHQRKMAPGECVLFDNLRVMHGRTAFDAGGGGSRWLRGAYIAQEDFVSIATQIPREMLAERGGDEGVWYEGHEEKLAAHGEWAAEVQELITKET</sequence>
<evidence type="ECO:0000256" key="3">
    <source>
        <dbReference type="ARBA" id="ARBA00022723"/>
    </source>
</evidence>
<comment type="cofactor">
    <cofactor evidence="1">
        <name>Fe(2+)</name>
        <dbReference type="ChEBI" id="CHEBI:29033"/>
    </cofactor>
</comment>
<protein>
    <submittedName>
        <fullName evidence="9">Taurine catabolism dioxygenase TauD/TfdA</fullName>
    </submittedName>
</protein>
<dbReference type="InterPro" id="IPR042098">
    <property type="entry name" value="TauD-like_sf"/>
</dbReference>
<reference evidence="9 10" key="1">
    <citation type="journal article" date="2016" name="Genome Biol. Evol.">
        <title>Divergent and convergent evolution of fungal pathogenicity.</title>
        <authorList>
            <person name="Shang Y."/>
            <person name="Xiao G."/>
            <person name="Zheng P."/>
            <person name="Cen K."/>
            <person name="Zhan S."/>
            <person name="Wang C."/>
        </authorList>
    </citation>
    <scope>NUCLEOTIDE SEQUENCE [LARGE SCALE GENOMIC DNA]</scope>
    <source>
        <strain evidence="9 10">RCEF 1005</strain>
    </source>
</reference>
<organism evidence="9 10">
    <name type="scientific">Akanthomyces lecanii RCEF 1005</name>
    <dbReference type="NCBI Taxonomy" id="1081108"/>
    <lineage>
        <taxon>Eukaryota</taxon>
        <taxon>Fungi</taxon>
        <taxon>Dikarya</taxon>
        <taxon>Ascomycota</taxon>
        <taxon>Pezizomycotina</taxon>
        <taxon>Sordariomycetes</taxon>
        <taxon>Hypocreomycetidae</taxon>
        <taxon>Hypocreales</taxon>
        <taxon>Cordycipitaceae</taxon>
        <taxon>Akanthomyces</taxon>
        <taxon>Cordyceps confragosa</taxon>
    </lineage>
</organism>
<dbReference type="PANTHER" id="PTHR10696:SF25">
    <property type="entry name" value="OXIDOREDUCTASE AIM17-RELATED"/>
    <property type="match status" value="1"/>
</dbReference>
<keyword evidence="4 9" id="KW-0223">Dioxygenase</keyword>
<dbReference type="Gene3D" id="3.60.130.10">
    <property type="entry name" value="Clavaminate synthase-like"/>
    <property type="match status" value="1"/>
</dbReference>
<dbReference type="GO" id="GO:0005739">
    <property type="term" value="C:mitochondrion"/>
    <property type="evidence" value="ECO:0007669"/>
    <property type="project" value="TreeGrafter"/>
</dbReference>
<dbReference type="GO" id="GO:0051213">
    <property type="term" value="F:dioxygenase activity"/>
    <property type="evidence" value="ECO:0007669"/>
    <property type="project" value="UniProtKB-KW"/>
</dbReference>
<dbReference type="OrthoDB" id="406634at2759"/>
<evidence type="ECO:0000313" key="9">
    <source>
        <dbReference type="EMBL" id="OAA69249.1"/>
    </source>
</evidence>
<feature type="region of interest" description="Disordered" evidence="7">
    <location>
        <begin position="1"/>
        <end position="70"/>
    </location>
</feature>
<comment type="similarity">
    <text evidence="2">Belongs to the gamma-BBH/TMLD family.</text>
</comment>
<keyword evidence="10" id="KW-1185">Reference proteome</keyword>
<dbReference type="STRING" id="1081108.A0A162MRW1"/>
<dbReference type="GO" id="GO:0046872">
    <property type="term" value="F:metal ion binding"/>
    <property type="evidence" value="ECO:0007669"/>
    <property type="project" value="UniProtKB-KW"/>
</dbReference>
<dbReference type="AlphaFoldDB" id="A0A162MRW1"/>
<dbReference type="CDD" id="cd00250">
    <property type="entry name" value="CAS_like"/>
    <property type="match status" value="1"/>
</dbReference>
<evidence type="ECO:0000256" key="1">
    <source>
        <dbReference type="ARBA" id="ARBA00001954"/>
    </source>
</evidence>
<dbReference type="PANTHER" id="PTHR10696">
    <property type="entry name" value="GAMMA-BUTYROBETAINE HYDROXYLASE-RELATED"/>
    <property type="match status" value="1"/>
</dbReference>
<dbReference type="Gene3D" id="3.30.2020.30">
    <property type="match status" value="1"/>
</dbReference>
<proteinExistence type="inferred from homology"/>
<dbReference type="EMBL" id="AZHF01000011">
    <property type="protein sequence ID" value="OAA69249.1"/>
    <property type="molecule type" value="Genomic_DNA"/>
</dbReference>
<dbReference type="SUPFAM" id="SSF51197">
    <property type="entry name" value="Clavaminate synthase-like"/>
    <property type="match status" value="1"/>
</dbReference>
<dbReference type="Proteomes" id="UP000076881">
    <property type="component" value="Unassembled WGS sequence"/>
</dbReference>
<evidence type="ECO:0000313" key="10">
    <source>
        <dbReference type="Proteomes" id="UP000076881"/>
    </source>
</evidence>
<evidence type="ECO:0000256" key="2">
    <source>
        <dbReference type="ARBA" id="ARBA00008654"/>
    </source>
</evidence>
<dbReference type="InterPro" id="IPR038492">
    <property type="entry name" value="GBBH-like_N_sf"/>
</dbReference>